<feature type="transmembrane region" description="Helical" evidence="1">
    <location>
        <begin position="6"/>
        <end position="25"/>
    </location>
</feature>
<dbReference type="AlphaFoldDB" id="A0A1G7AU19"/>
<keyword evidence="1" id="KW-1133">Transmembrane helix</keyword>
<evidence type="ECO:0000313" key="5">
    <source>
        <dbReference type="Proteomes" id="UP001156645"/>
    </source>
</evidence>
<evidence type="ECO:0000313" key="3">
    <source>
        <dbReference type="EMBL" id="SDE17495.1"/>
    </source>
</evidence>
<feature type="transmembrane region" description="Helical" evidence="1">
    <location>
        <begin position="37"/>
        <end position="57"/>
    </location>
</feature>
<dbReference type="Proteomes" id="UP000198501">
    <property type="component" value="Unassembled WGS sequence"/>
</dbReference>
<dbReference type="EMBL" id="BSOK01000020">
    <property type="protein sequence ID" value="GLR29018.1"/>
    <property type="molecule type" value="Genomic_DNA"/>
</dbReference>
<keyword evidence="1" id="KW-0472">Membrane</keyword>
<feature type="transmembrane region" description="Helical" evidence="1">
    <location>
        <begin position="77"/>
        <end position="98"/>
    </location>
</feature>
<evidence type="ECO:0000313" key="4">
    <source>
        <dbReference type="Proteomes" id="UP000198501"/>
    </source>
</evidence>
<evidence type="ECO:0000256" key="1">
    <source>
        <dbReference type="SAM" id="Phobius"/>
    </source>
</evidence>
<reference evidence="5" key="3">
    <citation type="journal article" date="2019" name="Int. J. Syst. Evol. Microbiol.">
        <title>The Global Catalogue of Microorganisms (GCM) 10K type strain sequencing project: providing services to taxonomists for standard genome sequencing and annotation.</title>
        <authorList>
            <consortium name="The Broad Institute Genomics Platform"/>
            <consortium name="The Broad Institute Genome Sequencing Center for Infectious Disease"/>
            <person name="Wu L."/>
            <person name="Ma J."/>
        </authorList>
    </citation>
    <scope>NUCLEOTIDE SEQUENCE [LARGE SCALE GENOMIC DNA]</scope>
    <source>
        <strain evidence="5">NBRC 103191</strain>
    </source>
</reference>
<organism evidence="3 4">
    <name type="scientific">Psychrobacter pacificensis</name>
    <dbReference type="NCBI Taxonomy" id="112002"/>
    <lineage>
        <taxon>Bacteria</taxon>
        <taxon>Pseudomonadati</taxon>
        <taxon>Pseudomonadota</taxon>
        <taxon>Gammaproteobacteria</taxon>
        <taxon>Moraxellales</taxon>
        <taxon>Moraxellaceae</taxon>
        <taxon>Psychrobacter</taxon>
    </lineage>
</organism>
<keyword evidence="5" id="KW-1185">Reference proteome</keyword>
<reference evidence="3 4" key="2">
    <citation type="submission" date="2016-10" db="EMBL/GenBank/DDBJ databases">
        <authorList>
            <person name="de Groot N.N."/>
        </authorList>
    </citation>
    <scope>NUCLEOTIDE SEQUENCE [LARGE SCALE GENOMIC DNA]</scope>
    <source>
        <strain evidence="3 4">DSM 23406</strain>
    </source>
</reference>
<gene>
    <name evidence="2" type="ORF">GCM10007915_12560</name>
    <name evidence="3" type="ORF">SAMN05660405_02581</name>
</gene>
<protein>
    <submittedName>
        <fullName evidence="3">Uncharacterized protein</fullName>
    </submittedName>
</protein>
<name>A0A1G7AU19_9GAMM</name>
<sequence>MIAPIYLDLTMAVCAVILGLAVMLTRMRVVDDNVYTPILELALVCAGALSWAVYGFLALSAITSYPPLHTVGYQGHWGYTLARFLGFVAWILSLLLVTRYSAYMQVRKVPSKCNKHAP</sequence>
<dbReference type="Proteomes" id="UP001156645">
    <property type="component" value="Unassembled WGS sequence"/>
</dbReference>
<reference evidence="2" key="4">
    <citation type="submission" date="2023-01" db="EMBL/GenBank/DDBJ databases">
        <title>Draft genome sequence of Psychrobacter pacificensis strain NBRC 103191.</title>
        <authorList>
            <person name="Sun Q."/>
            <person name="Mori K."/>
        </authorList>
    </citation>
    <scope>NUCLEOTIDE SEQUENCE</scope>
    <source>
        <strain evidence="2">NBRC 103191</strain>
    </source>
</reference>
<accession>A0A1G7AU19</accession>
<proteinExistence type="predicted"/>
<reference evidence="2" key="1">
    <citation type="journal article" date="2014" name="Int. J. Syst. Evol. Microbiol.">
        <title>Complete genome of a new Firmicutes species belonging to the dominant human colonic microbiota ('Ruminococcus bicirculans') reveals two chromosomes and a selective capacity to utilize plant glucans.</title>
        <authorList>
            <consortium name="NISC Comparative Sequencing Program"/>
            <person name="Wegmann U."/>
            <person name="Louis P."/>
            <person name="Goesmann A."/>
            <person name="Henrissat B."/>
            <person name="Duncan S.H."/>
            <person name="Flint H.J."/>
        </authorList>
    </citation>
    <scope>NUCLEOTIDE SEQUENCE</scope>
    <source>
        <strain evidence="2">NBRC 103191</strain>
    </source>
</reference>
<keyword evidence="1" id="KW-0812">Transmembrane</keyword>
<dbReference type="RefSeq" id="WP_093071376.1">
    <property type="nucleotide sequence ID" value="NZ_BSOK01000020.1"/>
</dbReference>
<evidence type="ECO:0000313" key="2">
    <source>
        <dbReference type="EMBL" id="GLR29018.1"/>
    </source>
</evidence>
<dbReference type="EMBL" id="FNAL01000035">
    <property type="protein sequence ID" value="SDE17495.1"/>
    <property type="molecule type" value="Genomic_DNA"/>
</dbReference>